<dbReference type="EMBL" id="JADKNH010000005">
    <property type="protein sequence ID" value="MBF4693501.1"/>
    <property type="molecule type" value="Genomic_DNA"/>
</dbReference>
<dbReference type="InterPro" id="IPR013216">
    <property type="entry name" value="Methyltransf_11"/>
</dbReference>
<dbReference type="Proteomes" id="UP000614200">
    <property type="component" value="Unassembled WGS sequence"/>
</dbReference>
<dbReference type="GO" id="GO:0008168">
    <property type="term" value="F:methyltransferase activity"/>
    <property type="evidence" value="ECO:0007669"/>
    <property type="project" value="UniProtKB-KW"/>
</dbReference>
<dbReference type="Pfam" id="PF08241">
    <property type="entry name" value="Methyltransf_11"/>
    <property type="match status" value="1"/>
</dbReference>
<dbReference type="SUPFAM" id="SSF53335">
    <property type="entry name" value="S-adenosyl-L-methionine-dependent methyltransferases"/>
    <property type="match status" value="1"/>
</dbReference>
<dbReference type="CDD" id="cd02440">
    <property type="entry name" value="AdoMet_MTases"/>
    <property type="match status" value="1"/>
</dbReference>
<accession>A0ABR9ZT18</accession>
<evidence type="ECO:0000313" key="3">
    <source>
        <dbReference type="Proteomes" id="UP000614200"/>
    </source>
</evidence>
<dbReference type="PANTHER" id="PTHR43861:SF1">
    <property type="entry name" value="TRANS-ACONITATE 2-METHYLTRANSFERASE"/>
    <property type="match status" value="1"/>
</dbReference>
<dbReference type="RefSeq" id="WP_194701729.1">
    <property type="nucleotide sequence ID" value="NZ_JADKNH010000005.1"/>
</dbReference>
<sequence length="195" mass="22532">MTIKDPKTYFNATYQSWQKELTDEKRKIISQTLTLLKVRTTDAVLDVGCGTGVLYDAMIERGISQYLGLDISENMLSAFRTVFPDAKTLCGNFDDNIHLNQSFDLCIIFNSIPHFENLEMVFKNAYNHLKPEGMFAIVHARTRQGLKEHHQKINYSISHDPIPSDDTLVQLCEANHFRLDTILDQDFFFFLCEKK</sequence>
<feature type="domain" description="Methyltransferase type 11" evidence="1">
    <location>
        <begin position="45"/>
        <end position="137"/>
    </location>
</feature>
<organism evidence="2 3">
    <name type="scientific">Fusibacter ferrireducens</name>
    <dbReference type="NCBI Taxonomy" id="2785058"/>
    <lineage>
        <taxon>Bacteria</taxon>
        <taxon>Bacillati</taxon>
        <taxon>Bacillota</taxon>
        <taxon>Clostridia</taxon>
        <taxon>Eubacteriales</taxon>
        <taxon>Eubacteriales Family XII. Incertae Sedis</taxon>
        <taxon>Fusibacter</taxon>
    </lineage>
</organism>
<reference evidence="2 3" key="1">
    <citation type="submission" date="2020-11" db="EMBL/GenBank/DDBJ databases">
        <title>Fusibacter basophilias sp. nov.</title>
        <authorList>
            <person name="Qiu D."/>
        </authorList>
    </citation>
    <scope>NUCLEOTIDE SEQUENCE [LARGE SCALE GENOMIC DNA]</scope>
    <source>
        <strain evidence="2 3">Q10-2</strain>
    </source>
</reference>
<protein>
    <submittedName>
        <fullName evidence="2">Class I SAM-dependent methyltransferase</fullName>
    </submittedName>
</protein>
<evidence type="ECO:0000313" key="2">
    <source>
        <dbReference type="EMBL" id="MBF4693501.1"/>
    </source>
</evidence>
<keyword evidence="2" id="KW-0808">Transferase</keyword>
<dbReference type="InterPro" id="IPR029063">
    <property type="entry name" value="SAM-dependent_MTases_sf"/>
</dbReference>
<proteinExistence type="predicted"/>
<evidence type="ECO:0000259" key="1">
    <source>
        <dbReference type="Pfam" id="PF08241"/>
    </source>
</evidence>
<keyword evidence="2" id="KW-0489">Methyltransferase</keyword>
<keyword evidence="3" id="KW-1185">Reference proteome</keyword>
<gene>
    <name evidence="2" type="ORF">ISU02_10235</name>
</gene>
<dbReference type="GO" id="GO:0032259">
    <property type="term" value="P:methylation"/>
    <property type="evidence" value="ECO:0007669"/>
    <property type="project" value="UniProtKB-KW"/>
</dbReference>
<dbReference type="Gene3D" id="3.40.50.150">
    <property type="entry name" value="Vaccinia Virus protein VP39"/>
    <property type="match status" value="1"/>
</dbReference>
<name>A0ABR9ZT18_9FIRM</name>
<dbReference type="PANTHER" id="PTHR43861">
    <property type="entry name" value="TRANS-ACONITATE 2-METHYLTRANSFERASE-RELATED"/>
    <property type="match status" value="1"/>
</dbReference>
<comment type="caution">
    <text evidence="2">The sequence shown here is derived from an EMBL/GenBank/DDBJ whole genome shotgun (WGS) entry which is preliminary data.</text>
</comment>